<name>A0ABT5BYP0_9BACT</name>
<dbReference type="RefSeq" id="WP_272096184.1">
    <property type="nucleotide sequence ID" value="NZ_JAQNDK010000002.1"/>
</dbReference>
<dbReference type="Pfam" id="PF21751">
    <property type="entry name" value="DACNV"/>
    <property type="match status" value="1"/>
</dbReference>
<evidence type="ECO:0000259" key="1">
    <source>
        <dbReference type="Pfam" id="PF21751"/>
    </source>
</evidence>
<keyword evidence="3" id="KW-1185">Reference proteome</keyword>
<evidence type="ECO:0000313" key="2">
    <source>
        <dbReference type="EMBL" id="MDC0679226.1"/>
    </source>
</evidence>
<dbReference type="InterPro" id="IPR048551">
    <property type="entry name" value="DACNV"/>
</dbReference>
<dbReference type="Proteomes" id="UP001217485">
    <property type="component" value="Unassembled WGS sequence"/>
</dbReference>
<proteinExistence type="predicted"/>
<protein>
    <recommendedName>
        <fullName evidence="1">Probable sensor domain-containing protein</fullName>
    </recommendedName>
</protein>
<comment type="caution">
    <text evidence="2">The sequence shown here is derived from an EMBL/GenBank/DDBJ whole genome shotgun (WGS) entry which is preliminary data.</text>
</comment>
<sequence length="438" mass="48403">MTHVVTPEKFAEHLTSLLLNGDVDPAPSTKELQELILVAFYASITKEEGRDLKFAVAFVDRDTLQSSQSGLDVWCPCIFAQPIDFSVAAVAKLAHAANPNYSVIAVEAINESLKIVGVVRTSRNEHRHSRGERYPVRLTPWQCLVIKVNGPGQLRVNIGNSYVSSLTGGTIIDHEEFNKSKPIAVSRQLSNLATNSKLDEADYEQVVRHTLLSLLDRGHGGIIIIQGDTECSDLLEGGYRIDSGGTNLLDAVHQLGGRDLATSRIHIPAVVKALHAKETESERQEHLEIERKHREIKRELEALRMLEDATDFAANLASVDGALVLRTDLTIAAFGARILRTTDEFHIVDALRADTEKAASIPTPNPIKHLGTRHNSAATFAFRSPESLVFIASEDGMLSAMFRPQSESHVYLWRPMSLTWSFRFQSAREQFTTQAPTG</sequence>
<feature type="domain" description="Probable sensor" evidence="1">
    <location>
        <begin position="23"/>
        <end position="119"/>
    </location>
</feature>
<evidence type="ECO:0000313" key="3">
    <source>
        <dbReference type="Proteomes" id="UP001217485"/>
    </source>
</evidence>
<accession>A0ABT5BYP0</accession>
<organism evidence="2 3">
    <name type="scientific">Sorangium atrum</name>
    <dbReference type="NCBI Taxonomy" id="2995308"/>
    <lineage>
        <taxon>Bacteria</taxon>
        <taxon>Pseudomonadati</taxon>
        <taxon>Myxococcota</taxon>
        <taxon>Polyangia</taxon>
        <taxon>Polyangiales</taxon>
        <taxon>Polyangiaceae</taxon>
        <taxon>Sorangium</taxon>
    </lineage>
</organism>
<reference evidence="2 3" key="1">
    <citation type="submission" date="2023-01" db="EMBL/GenBank/DDBJ databases">
        <title>Minimal conservation of predation-associated metabolite biosynthetic gene clusters underscores biosynthetic potential of Myxococcota including descriptions for ten novel species: Archangium lansinium sp. nov., Myxococcus landrumus sp. nov., Nannocystis bai.</title>
        <authorList>
            <person name="Ahearne A."/>
            <person name="Stevens C."/>
            <person name="Dowd S."/>
        </authorList>
    </citation>
    <scope>NUCLEOTIDE SEQUENCE [LARGE SCALE GENOMIC DNA]</scope>
    <source>
        <strain evidence="2 3">WIWO2</strain>
    </source>
</reference>
<dbReference type="Gene3D" id="3.40.1700.10">
    <property type="entry name" value="DNA integrity scanning protein, DisA, N-terminal domain"/>
    <property type="match status" value="1"/>
</dbReference>
<gene>
    <name evidence="2" type="ORF">POL72_15890</name>
</gene>
<dbReference type="InterPro" id="IPR036888">
    <property type="entry name" value="DNA_integrity_DisA_N_sf"/>
</dbReference>
<dbReference type="EMBL" id="JAQNDK010000002">
    <property type="protein sequence ID" value="MDC0679226.1"/>
    <property type="molecule type" value="Genomic_DNA"/>
</dbReference>